<protein>
    <submittedName>
        <fullName evidence="1">Uncharacterized protein</fullName>
    </submittedName>
</protein>
<gene>
    <name evidence="1" type="ORF">SERLADRAFT_385676</name>
</gene>
<evidence type="ECO:0000313" key="1">
    <source>
        <dbReference type="EMBL" id="EGO26699.1"/>
    </source>
</evidence>
<organism>
    <name type="scientific">Serpula lacrymans var. lacrymans (strain S7.9)</name>
    <name type="common">Dry rot fungus</name>
    <dbReference type="NCBI Taxonomy" id="578457"/>
    <lineage>
        <taxon>Eukaryota</taxon>
        <taxon>Fungi</taxon>
        <taxon>Dikarya</taxon>
        <taxon>Basidiomycota</taxon>
        <taxon>Agaricomycotina</taxon>
        <taxon>Agaricomycetes</taxon>
        <taxon>Agaricomycetidae</taxon>
        <taxon>Boletales</taxon>
        <taxon>Coniophorineae</taxon>
        <taxon>Serpulaceae</taxon>
        <taxon>Serpula</taxon>
    </lineage>
</organism>
<dbReference type="AlphaFoldDB" id="F8NR50"/>
<name>F8NR50_SERL9</name>
<dbReference type="GeneID" id="18811163"/>
<reference evidence="1" key="1">
    <citation type="submission" date="2011-04" db="EMBL/GenBank/DDBJ databases">
        <title>Evolution of plant cell wall degrading machinery underlies the functional diversity of forest fungi.</title>
        <authorList>
            <consortium name="US DOE Joint Genome Institute (JGI-PGF)"/>
            <person name="Eastwood D.C."/>
            <person name="Floudas D."/>
            <person name="Binder M."/>
            <person name="Majcherczyk A."/>
            <person name="Schneider P."/>
            <person name="Aerts A."/>
            <person name="Asiegbu F.O."/>
            <person name="Baker S.E."/>
            <person name="Barry K."/>
            <person name="Bendiksby M."/>
            <person name="Blumentritt M."/>
            <person name="Coutinho P.M."/>
            <person name="Cullen D."/>
            <person name="Cullen D."/>
            <person name="Gathman A."/>
            <person name="Goodell B."/>
            <person name="Henrissat B."/>
            <person name="Ihrmark K."/>
            <person name="Kauserud H."/>
            <person name="Kohler A."/>
            <person name="LaButti K."/>
            <person name="Lapidus A."/>
            <person name="Lavin J.L."/>
            <person name="Lee Y.-H."/>
            <person name="Lindquist E."/>
            <person name="Lilly W."/>
            <person name="Lucas S."/>
            <person name="Morin E."/>
            <person name="Murat C."/>
            <person name="Oguiza J.A."/>
            <person name="Park J."/>
            <person name="Pisabarro A.G."/>
            <person name="Riley R."/>
            <person name="Rosling A."/>
            <person name="Salamov A."/>
            <person name="Schmidt O."/>
            <person name="Schmutz J."/>
            <person name="Skrede I."/>
            <person name="Stenlid J."/>
            <person name="Wiebenga A."/>
            <person name="Xie X."/>
            <person name="Kues U."/>
            <person name="Hibbett D.S."/>
            <person name="Hoffmeister D."/>
            <person name="Hogberg N."/>
            <person name="Martin F."/>
            <person name="Grigoriev I.V."/>
            <person name="Watkinson S.C."/>
        </authorList>
    </citation>
    <scope>NUCLEOTIDE SEQUENCE</scope>
    <source>
        <strain evidence="1">S7.9</strain>
    </source>
</reference>
<accession>F8NR50</accession>
<dbReference type="KEGG" id="sla:SERLADRAFT_385676"/>
<dbReference type="Proteomes" id="UP000008064">
    <property type="component" value="Unassembled WGS sequence"/>
</dbReference>
<dbReference type="EMBL" id="GL945432">
    <property type="protein sequence ID" value="EGO26699.1"/>
    <property type="molecule type" value="Genomic_DNA"/>
</dbReference>
<sequence>MLISLLYSNITVPGTSSFLPSVPAFAGTATYHRKRDVCILLFVVSRAAATTLISFHIKPRICCAVSQWNESGTLKNF</sequence>
<dbReference type="RefSeq" id="XP_007316872.1">
    <property type="nucleotide sequence ID" value="XM_007316810.1"/>
</dbReference>
<dbReference type="HOGENOM" id="CLU_2639631_0_0_1"/>
<proteinExistence type="predicted"/>